<feature type="domain" description="PurE" evidence="1">
    <location>
        <begin position="150"/>
        <end position="279"/>
    </location>
</feature>
<dbReference type="Proteomes" id="UP000186469">
    <property type="component" value="Unassembled WGS sequence"/>
</dbReference>
<dbReference type="InterPro" id="IPR039476">
    <property type="entry name" value="P2CMN_synthase_LarB"/>
</dbReference>
<dbReference type="STRING" id="1121455.SAMN02745728_01774"/>
<dbReference type="GO" id="GO:0016787">
    <property type="term" value="F:hydrolase activity"/>
    <property type="evidence" value="ECO:0007669"/>
    <property type="project" value="InterPro"/>
</dbReference>
<dbReference type="InterPro" id="IPR000031">
    <property type="entry name" value="PurE_dom"/>
</dbReference>
<reference evidence="2 3" key="1">
    <citation type="submission" date="2016-12" db="EMBL/GenBank/DDBJ databases">
        <authorList>
            <person name="Song W.-J."/>
            <person name="Kurnit D.M."/>
        </authorList>
    </citation>
    <scope>NUCLEOTIDE SEQUENCE [LARGE SCALE GENOMIC DNA]</scope>
    <source>
        <strain evidence="2 3">DSM 11393</strain>
    </source>
</reference>
<dbReference type="GO" id="GO:0006189">
    <property type="term" value="P:'de novo' IMP biosynthetic process"/>
    <property type="evidence" value="ECO:0007669"/>
    <property type="project" value="InterPro"/>
</dbReference>
<dbReference type="AlphaFoldDB" id="A0A1M7TAC1"/>
<dbReference type="PANTHER" id="PTHR43064:SF1">
    <property type="entry name" value="SLL1489 PROTEIN"/>
    <property type="match status" value="1"/>
</dbReference>
<dbReference type="PANTHER" id="PTHR43064">
    <property type="entry name" value="PHOSPHORIBOSYLAMINOIMIDAZOLE CARBOXYLASE-RELATED"/>
    <property type="match status" value="1"/>
</dbReference>
<evidence type="ECO:0000313" key="2">
    <source>
        <dbReference type="EMBL" id="SHN67675.1"/>
    </source>
</evidence>
<dbReference type="Pfam" id="PF00731">
    <property type="entry name" value="AIRC"/>
    <property type="match status" value="1"/>
</dbReference>
<evidence type="ECO:0000259" key="1">
    <source>
        <dbReference type="SMART" id="SM01001"/>
    </source>
</evidence>
<dbReference type="SMART" id="SM01001">
    <property type="entry name" value="AIRC"/>
    <property type="match status" value="1"/>
</dbReference>
<dbReference type="RefSeq" id="WP_072697464.1">
    <property type="nucleotide sequence ID" value="NZ_FRDI01000009.1"/>
</dbReference>
<sequence length="279" mass="29993">MSVKKEYSSNDNIDAVLLSFLHNEISLDAVKTKLNLKPYQELFEGLNLDHHRKKRTGFGETVLAEGKSFERLFAAIKGLSLNHTGNISPVLATRVSIEQGEALLEAFNNEQSETPEQTFEFWADAKLFSYAKPLNLTPPWTLESQKDKNPELIIVTAGAADMSVALEALGTARFYGLDPILAPDLGVAGLHRLAPWLPLLQQAKLIIAIAGMDGALPSVLAGLSRCPVLGVATSVGYGVAKGGYSALFNMLSACAPGLATMNIDNGYGAAMFAAKMLKR</sequence>
<proteinExistence type="predicted"/>
<dbReference type="EMBL" id="FRDI01000009">
    <property type="protein sequence ID" value="SHN67675.1"/>
    <property type="molecule type" value="Genomic_DNA"/>
</dbReference>
<evidence type="ECO:0000313" key="3">
    <source>
        <dbReference type="Proteomes" id="UP000186469"/>
    </source>
</evidence>
<dbReference type="OrthoDB" id="9782511at2"/>
<dbReference type="NCBIfam" id="NF033503">
    <property type="entry name" value="LarB"/>
    <property type="match status" value="1"/>
</dbReference>
<gene>
    <name evidence="2" type="ORF">SAMN02745728_01774</name>
</gene>
<accession>A0A1M7TAC1</accession>
<keyword evidence="3" id="KW-1185">Reference proteome</keyword>
<organism evidence="2 3">
    <name type="scientific">Desulfovibrio litoralis DSM 11393</name>
    <dbReference type="NCBI Taxonomy" id="1121455"/>
    <lineage>
        <taxon>Bacteria</taxon>
        <taxon>Pseudomonadati</taxon>
        <taxon>Thermodesulfobacteriota</taxon>
        <taxon>Desulfovibrionia</taxon>
        <taxon>Desulfovibrionales</taxon>
        <taxon>Desulfovibrionaceae</taxon>
        <taxon>Desulfovibrio</taxon>
    </lineage>
</organism>
<protein>
    <recommendedName>
        <fullName evidence="1">PurE domain-containing protein</fullName>
    </recommendedName>
</protein>
<dbReference type="SUPFAM" id="SSF52255">
    <property type="entry name" value="N5-CAIR mutase (phosphoribosylaminoimidazole carboxylase, PurE)"/>
    <property type="match status" value="1"/>
</dbReference>
<dbReference type="Gene3D" id="3.40.50.1970">
    <property type="match status" value="1"/>
</dbReference>
<name>A0A1M7TAC1_9BACT</name>